<feature type="region of interest" description="Disordered" evidence="5">
    <location>
        <begin position="43"/>
        <end position="84"/>
    </location>
</feature>
<dbReference type="AlphaFoldDB" id="A0A2U8WC75"/>
<dbReference type="KEGG" id="mets:DK389_27995"/>
<comment type="cofactor">
    <cofactor evidence="1">
        <name>Ca(2+)</name>
        <dbReference type="ChEBI" id="CHEBI:29108"/>
    </cofactor>
</comment>
<keyword evidence="4" id="KW-0677">Repeat</keyword>
<gene>
    <name evidence="8" type="ORF">DK389_27995</name>
</gene>
<feature type="domain" description="DUF4214" evidence="7">
    <location>
        <begin position="206"/>
        <end position="278"/>
    </location>
</feature>
<evidence type="ECO:0000256" key="3">
    <source>
        <dbReference type="ARBA" id="ARBA00022525"/>
    </source>
</evidence>
<protein>
    <submittedName>
        <fullName evidence="8">Uncharacterized protein</fullName>
    </submittedName>
</protein>
<dbReference type="EMBL" id="CP029550">
    <property type="protein sequence ID" value="AWN43649.1"/>
    <property type="molecule type" value="Genomic_DNA"/>
</dbReference>
<evidence type="ECO:0000313" key="9">
    <source>
        <dbReference type="Proteomes" id="UP000245926"/>
    </source>
</evidence>
<dbReference type="Pfam" id="PF13946">
    <property type="entry name" value="DUF4214"/>
    <property type="match status" value="1"/>
</dbReference>
<proteinExistence type="predicted"/>
<evidence type="ECO:0000259" key="7">
    <source>
        <dbReference type="Pfam" id="PF13946"/>
    </source>
</evidence>
<reference evidence="9" key="1">
    <citation type="submission" date="2018-05" db="EMBL/GenBank/DDBJ databases">
        <title>Complete Genome Sequence of Methylobacterium sp. 17SD2-17.</title>
        <authorList>
            <person name="Srinivasan S."/>
        </authorList>
    </citation>
    <scope>NUCLEOTIDE SEQUENCE [LARGE SCALE GENOMIC DNA]</scope>
    <source>
        <strain evidence="9">17SD2-17</strain>
    </source>
</reference>
<dbReference type="GO" id="GO:0005509">
    <property type="term" value="F:calcium ion binding"/>
    <property type="evidence" value="ECO:0007669"/>
    <property type="project" value="InterPro"/>
</dbReference>
<evidence type="ECO:0000256" key="5">
    <source>
        <dbReference type="SAM" id="MobiDB-lite"/>
    </source>
</evidence>
<evidence type="ECO:0000256" key="1">
    <source>
        <dbReference type="ARBA" id="ARBA00001913"/>
    </source>
</evidence>
<feature type="compositionally biased region" description="Basic and acidic residues" evidence="5">
    <location>
        <begin position="57"/>
        <end position="66"/>
    </location>
</feature>
<evidence type="ECO:0000256" key="4">
    <source>
        <dbReference type="ARBA" id="ARBA00022737"/>
    </source>
</evidence>
<dbReference type="InterPro" id="IPR013858">
    <property type="entry name" value="Peptidase_M10B_C"/>
</dbReference>
<dbReference type="OrthoDB" id="7975253at2"/>
<keyword evidence="3" id="KW-0964">Secreted</keyword>
<organism evidence="8 9">
    <name type="scientific">Methylobacterium durans</name>
    <dbReference type="NCBI Taxonomy" id="2202825"/>
    <lineage>
        <taxon>Bacteria</taxon>
        <taxon>Pseudomonadati</taxon>
        <taxon>Pseudomonadota</taxon>
        <taxon>Alphaproteobacteria</taxon>
        <taxon>Hyphomicrobiales</taxon>
        <taxon>Methylobacteriaceae</taxon>
        <taxon>Methylobacterium</taxon>
    </lineage>
</organism>
<feature type="domain" description="Peptidase M10 serralysin C-terminal" evidence="6">
    <location>
        <begin position="453"/>
        <end position="499"/>
    </location>
</feature>
<evidence type="ECO:0000259" key="6">
    <source>
        <dbReference type="Pfam" id="PF08548"/>
    </source>
</evidence>
<sequence length="612" mass="63294">MGAALQRPVQEMIEVRHGGRSCRRPYGQRPRLRVLSVVSRTVRRLPPRGVRGPGQTRGKDAKDASAARRPRSRSGPPPLDDPVIPITVPVRRARHKPDIDRWMAGVEEASMALTAAHITTAFENVLQRAPSADDVNAFVSASQSGFFTDAQIYDSIVHSPEANGNVDPIIRLYQVAFGRVPDKDGLHFNVNAFETSGQNLKAMSEGFAHAAEFTALYGTGEAVTESYLQSLYANALGRSASAVELHSWLDAANTPGSGVASRADVLNGFAQSAEFVARSDAAVNDFLFKAAQGQDVYAAHPLLGGSEHFFTLTAGADTLSGTSGNDTYNAVISAGLDATFGPADTIQDQGGTDTLNAIVHSSTGAPMSLAGVETINLDTAISSGSAALALTLNDAAARTLTVTGSHGVNFGESALPNVTVLDASGVTGTGAAGAVIFDGSSHRDAAQGLTIKGGAGNDAFAGGYGADTFTGGAGNDVFVYGDPNQSTAAHMDTITDFHPNTIGTPGAPANQGAGQLTASYNGDVLDFTPLFAGKANAIELRLVPSEGAALSLLRADVELGGSGAFVLFDTSKSNLYVDVDHNGAADAIIHLADVTTLTEAAFRFHGGDLGLL</sequence>
<dbReference type="Gene3D" id="2.150.10.10">
    <property type="entry name" value="Serralysin-like metalloprotease, C-terminal"/>
    <property type="match status" value="1"/>
</dbReference>
<dbReference type="SUPFAM" id="SSF51120">
    <property type="entry name" value="beta-Roll"/>
    <property type="match status" value="1"/>
</dbReference>
<evidence type="ECO:0000313" key="8">
    <source>
        <dbReference type="EMBL" id="AWN43649.1"/>
    </source>
</evidence>
<dbReference type="InterPro" id="IPR025282">
    <property type="entry name" value="DUF4214"/>
</dbReference>
<dbReference type="GO" id="GO:0005615">
    <property type="term" value="C:extracellular space"/>
    <property type="evidence" value="ECO:0007669"/>
    <property type="project" value="InterPro"/>
</dbReference>
<accession>A0A2U8WC75</accession>
<dbReference type="Proteomes" id="UP000245926">
    <property type="component" value="Chromosome"/>
</dbReference>
<dbReference type="InterPro" id="IPR011049">
    <property type="entry name" value="Serralysin-like_metalloprot_C"/>
</dbReference>
<dbReference type="PRINTS" id="PR00313">
    <property type="entry name" value="CABNDNGRPT"/>
</dbReference>
<keyword evidence="9" id="KW-1185">Reference proteome</keyword>
<dbReference type="InterPro" id="IPR001343">
    <property type="entry name" value="Hemolysn_Ca-bd"/>
</dbReference>
<dbReference type="Pfam" id="PF08548">
    <property type="entry name" value="Peptidase_M10_C"/>
    <property type="match status" value="1"/>
</dbReference>
<comment type="subcellular location">
    <subcellularLocation>
        <location evidence="2">Secreted</location>
    </subcellularLocation>
</comment>
<dbReference type="Pfam" id="PF00353">
    <property type="entry name" value="HemolysinCabind"/>
    <property type="match status" value="1"/>
</dbReference>
<name>A0A2U8WC75_9HYPH</name>
<evidence type="ECO:0000256" key="2">
    <source>
        <dbReference type="ARBA" id="ARBA00004613"/>
    </source>
</evidence>